<protein>
    <recommendedName>
        <fullName evidence="4">AMP-dependent synthetase/ligase domain-containing protein</fullName>
    </recommendedName>
</protein>
<dbReference type="EMBL" id="LAKD02000247">
    <property type="protein sequence ID" value="OPF66053.1"/>
    <property type="molecule type" value="Genomic_DNA"/>
</dbReference>
<dbReference type="Pfam" id="PF00501">
    <property type="entry name" value="AMP-binding"/>
    <property type="match status" value="1"/>
</dbReference>
<evidence type="ECO:0000313" key="6">
    <source>
        <dbReference type="Proteomes" id="UP000033615"/>
    </source>
</evidence>
<dbReference type="InterPro" id="IPR000873">
    <property type="entry name" value="AMP-dep_synth/lig_dom"/>
</dbReference>
<feature type="region of interest" description="Disordered" evidence="3">
    <location>
        <begin position="111"/>
        <end position="141"/>
    </location>
</feature>
<dbReference type="AlphaFoldDB" id="A0A1V4CMF2"/>
<reference evidence="5" key="1">
    <citation type="submission" date="2016-12" db="EMBL/GenBank/DDBJ databases">
        <title>Genome sequence of Streptomyces antioxidans MUSC 164.</title>
        <authorList>
            <person name="Lee L.-H."/>
            <person name="Ser H.-L."/>
        </authorList>
    </citation>
    <scope>NUCLEOTIDE SEQUENCE [LARGE SCALE GENOMIC DNA]</scope>
    <source>
        <strain evidence="5">MUSC 164</strain>
    </source>
</reference>
<dbReference type="PANTHER" id="PTHR44845">
    <property type="entry name" value="CARRIER DOMAIN-CONTAINING PROTEIN"/>
    <property type="match status" value="1"/>
</dbReference>
<evidence type="ECO:0000259" key="4">
    <source>
        <dbReference type="Pfam" id="PF00501"/>
    </source>
</evidence>
<accession>A0A1V4CMF2</accession>
<gene>
    <name evidence="5" type="ORF">VT50_0237900</name>
</gene>
<evidence type="ECO:0000256" key="2">
    <source>
        <dbReference type="ARBA" id="ARBA00022553"/>
    </source>
</evidence>
<comment type="caution">
    <text evidence="5">The sequence shown here is derived from an EMBL/GenBank/DDBJ whole genome shotgun (WGS) entry which is preliminary data.</text>
</comment>
<name>A0A1V4CMF2_9ACTN</name>
<dbReference type="PANTHER" id="PTHR44845:SF6">
    <property type="entry name" value="BETA-ALANINE-ACTIVATING ENZYME"/>
    <property type="match status" value="1"/>
</dbReference>
<dbReference type="Proteomes" id="UP000033615">
    <property type="component" value="Unassembled WGS sequence"/>
</dbReference>
<dbReference type="Gene3D" id="3.40.50.980">
    <property type="match status" value="2"/>
</dbReference>
<sequence length="141" mass="15855">MAVVYEDQRWTYRELNERANQLARHLLQTGAGPEHRIALALPRSTHTITAILAVLKTGAAYVPLDPDYPQERLTHLLHDSKPTALITTTHTTTLPTPTHTTPHILLDHPHTTTHLQKQPHTNLTPTEQPTPPNPHHPAYLI</sequence>
<evidence type="ECO:0000256" key="1">
    <source>
        <dbReference type="ARBA" id="ARBA00022450"/>
    </source>
</evidence>
<keyword evidence="6" id="KW-1185">Reference proteome</keyword>
<keyword evidence="2" id="KW-0597">Phosphoprotein</keyword>
<keyword evidence="1" id="KW-0596">Phosphopantetheine</keyword>
<proteinExistence type="predicted"/>
<feature type="compositionally biased region" description="Polar residues" evidence="3">
    <location>
        <begin position="116"/>
        <end position="127"/>
    </location>
</feature>
<evidence type="ECO:0000256" key="3">
    <source>
        <dbReference type="SAM" id="MobiDB-lite"/>
    </source>
</evidence>
<feature type="non-terminal residue" evidence="5">
    <location>
        <position position="141"/>
    </location>
</feature>
<organism evidence="5 6">
    <name type="scientific">Streptomyces antioxidans</name>
    <dbReference type="NCBI Taxonomy" id="1507734"/>
    <lineage>
        <taxon>Bacteria</taxon>
        <taxon>Bacillati</taxon>
        <taxon>Actinomycetota</taxon>
        <taxon>Actinomycetes</taxon>
        <taxon>Kitasatosporales</taxon>
        <taxon>Streptomycetaceae</taxon>
        <taxon>Streptomyces</taxon>
    </lineage>
</organism>
<feature type="domain" description="AMP-dependent synthetase/ligase" evidence="4">
    <location>
        <begin position="2"/>
        <end position="141"/>
    </location>
</feature>
<dbReference type="SUPFAM" id="SSF56801">
    <property type="entry name" value="Acetyl-CoA synthetase-like"/>
    <property type="match status" value="1"/>
</dbReference>
<evidence type="ECO:0000313" key="5">
    <source>
        <dbReference type="EMBL" id="OPF66053.1"/>
    </source>
</evidence>